<dbReference type="InterPro" id="IPR037167">
    <property type="entry name" value="Peptidase_S11_C_sf"/>
</dbReference>
<evidence type="ECO:0000256" key="9">
    <source>
        <dbReference type="RuleBase" id="RU004016"/>
    </source>
</evidence>
<dbReference type="PANTHER" id="PTHR21581:SF6">
    <property type="entry name" value="TRAFFICKING PROTEIN PARTICLE COMPLEX SUBUNIT 12"/>
    <property type="match status" value="1"/>
</dbReference>
<feature type="chain" id="PRO_5039410958" evidence="11">
    <location>
        <begin position="27"/>
        <end position="429"/>
    </location>
</feature>
<dbReference type="Gene3D" id="2.60.410.10">
    <property type="entry name" value="D-Ala-D-Ala carboxypeptidase, C-terminal domain"/>
    <property type="match status" value="1"/>
</dbReference>
<name>A0A9D1I3N8_9FIRM</name>
<dbReference type="SUPFAM" id="SSF56601">
    <property type="entry name" value="beta-lactamase/transpeptidase-like"/>
    <property type="match status" value="1"/>
</dbReference>
<keyword evidence="10" id="KW-0472">Membrane</keyword>
<dbReference type="PRINTS" id="PR00725">
    <property type="entry name" value="DADACBPTASE1"/>
</dbReference>
<evidence type="ECO:0000256" key="8">
    <source>
        <dbReference type="PIRSR" id="PIRSR618044-2"/>
    </source>
</evidence>
<dbReference type="InterPro" id="IPR018044">
    <property type="entry name" value="Peptidase_S11"/>
</dbReference>
<organism evidence="13 14">
    <name type="scientific">Candidatus Fimisoma avicola</name>
    <dbReference type="NCBI Taxonomy" id="2840826"/>
    <lineage>
        <taxon>Bacteria</taxon>
        <taxon>Bacillati</taxon>
        <taxon>Bacillota</taxon>
        <taxon>Clostridia</taxon>
        <taxon>Eubacteriales</taxon>
        <taxon>Candidatus Fimisoma</taxon>
    </lineage>
</organism>
<proteinExistence type="inferred from homology"/>
<dbReference type="PANTHER" id="PTHR21581">
    <property type="entry name" value="D-ALANYL-D-ALANINE CARBOXYPEPTIDASE"/>
    <property type="match status" value="1"/>
</dbReference>
<dbReference type="GO" id="GO:0006508">
    <property type="term" value="P:proteolysis"/>
    <property type="evidence" value="ECO:0007669"/>
    <property type="project" value="InterPro"/>
</dbReference>
<comment type="caution">
    <text evidence="13">The sequence shown here is derived from an EMBL/GenBank/DDBJ whole genome shotgun (WGS) entry which is preliminary data.</text>
</comment>
<feature type="binding site" evidence="8">
    <location>
        <position position="257"/>
    </location>
    <ligand>
        <name>substrate</name>
    </ligand>
</feature>
<dbReference type="Pfam" id="PF00768">
    <property type="entry name" value="Peptidase_S11"/>
    <property type="match status" value="1"/>
</dbReference>
<reference evidence="13" key="2">
    <citation type="journal article" date="2021" name="PeerJ">
        <title>Extensive microbial diversity within the chicken gut microbiome revealed by metagenomics and culture.</title>
        <authorList>
            <person name="Gilroy R."/>
            <person name="Ravi A."/>
            <person name="Getino M."/>
            <person name="Pursley I."/>
            <person name="Horton D.L."/>
            <person name="Alikhan N.F."/>
            <person name="Baker D."/>
            <person name="Gharbi K."/>
            <person name="Hall N."/>
            <person name="Watson M."/>
            <person name="Adriaenssens E.M."/>
            <person name="Foster-Nyarko E."/>
            <person name="Jarju S."/>
            <person name="Secka A."/>
            <person name="Antonio M."/>
            <person name="Oren A."/>
            <person name="Chaudhuri R.R."/>
            <person name="La Ragione R."/>
            <person name="Hildebrand F."/>
            <person name="Pallen M.J."/>
        </authorList>
    </citation>
    <scope>NUCLEOTIDE SEQUENCE</scope>
    <source>
        <strain evidence="13">11300</strain>
    </source>
</reference>
<comment type="similarity">
    <text evidence="1 9">Belongs to the peptidase S11 family.</text>
</comment>
<dbReference type="AlphaFoldDB" id="A0A9D1I3N8"/>
<dbReference type="InterPro" id="IPR012338">
    <property type="entry name" value="Beta-lactam/transpept-like"/>
</dbReference>
<dbReference type="GO" id="GO:0008360">
    <property type="term" value="P:regulation of cell shape"/>
    <property type="evidence" value="ECO:0007669"/>
    <property type="project" value="UniProtKB-KW"/>
</dbReference>
<feature type="active site" evidence="7">
    <location>
        <position position="141"/>
    </location>
</feature>
<keyword evidence="6" id="KW-0961">Cell wall biogenesis/degradation</keyword>
<keyword evidence="3 13" id="KW-0378">Hydrolase</keyword>
<feature type="active site" description="Proton acceptor" evidence="7">
    <location>
        <position position="83"/>
    </location>
</feature>
<protein>
    <submittedName>
        <fullName evidence="13">Serine hydrolase</fullName>
    </submittedName>
</protein>
<evidence type="ECO:0000256" key="2">
    <source>
        <dbReference type="ARBA" id="ARBA00022729"/>
    </source>
</evidence>
<evidence type="ECO:0000256" key="11">
    <source>
        <dbReference type="SAM" id="SignalP"/>
    </source>
</evidence>
<feature type="transmembrane region" description="Helical" evidence="10">
    <location>
        <begin position="400"/>
        <end position="420"/>
    </location>
</feature>
<accession>A0A9D1I3N8</accession>
<dbReference type="Gene3D" id="3.40.710.10">
    <property type="entry name" value="DD-peptidase/beta-lactamase superfamily"/>
    <property type="match status" value="1"/>
</dbReference>
<feature type="domain" description="Peptidase S11 D-alanyl-D-alanine carboxypeptidase A N-terminal" evidence="12">
    <location>
        <begin position="52"/>
        <end position="286"/>
    </location>
</feature>
<evidence type="ECO:0000256" key="1">
    <source>
        <dbReference type="ARBA" id="ARBA00007164"/>
    </source>
</evidence>
<evidence type="ECO:0000256" key="3">
    <source>
        <dbReference type="ARBA" id="ARBA00022801"/>
    </source>
</evidence>
<evidence type="ECO:0000256" key="10">
    <source>
        <dbReference type="SAM" id="Phobius"/>
    </source>
</evidence>
<evidence type="ECO:0000259" key="12">
    <source>
        <dbReference type="Pfam" id="PF00768"/>
    </source>
</evidence>
<evidence type="ECO:0000256" key="6">
    <source>
        <dbReference type="ARBA" id="ARBA00023316"/>
    </source>
</evidence>
<dbReference type="InterPro" id="IPR001967">
    <property type="entry name" value="Peptidase_S11_N"/>
</dbReference>
<dbReference type="EMBL" id="DVMO01000065">
    <property type="protein sequence ID" value="HIU27619.1"/>
    <property type="molecule type" value="Genomic_DNA"/>
</dbReference>
<evidence type="ECO:0000313" key="13">
    <source>
        <dbReference type="EMBL" id="HIU27619.1"/>
    </source>
</evidence>
<evidence type="ECO:0000256" key="7">
    <source>
        <dbReference type="PIRSR" id="PIRSR618044-1"/>
    </source>
</evidence>
<keyword evidence="5" id="KW-0573">Peptidoglycan synthesis</keyword>
<dbReference type="Proteomes" id="UP000824091">
    <property type="component" value="Unassembled WGS sequence"/>
</dbReference>
<keyword evidence="10" id="KW-0812">Transmembrane</keyword>
<dbReference type="GO" id="GO:0009002">
    <property type="term" value="F:serine-type D-Ala-D-Ala carboxypeptidase activity"/>
    <property type="evidence" value="ECO:0007669"/>
    <property type="project" value="InterPro"/>
</dbReference>
<keyword evidence="4" id="KW-0133">Cell shape</keyword>
<dbReference type="GO" id="GO:0009252">
    <property type="term" value="P:peptidoglycan biosynthetic process"/>
    <property type="evidence" value="ECO:0007669"/>
    <property type="project" value="UniProtKB-KW"/>
</dbReference>
<keyword evidence="2 11" id="KW-0732">Signal</keyword>
<reference evidence="13" key="1">
    <citation type="submission" date="2020-10" db="EMBL/GenBank/DDBJ databases">
        <authorList>
            <person name="Gilroy R."/>
        </authorList>
    </citation>
    <scope>NUCLEOTIDE SEQUENCE</scope>
    <source>
        <strain evidence="13">11300</strain>
    </source>
</reference>
<sequence length="429" mass="46416">MKKKYLAPILTVIMLVSIWMAFPAQAAAVSGNPDGGFGLGSAMLETGYYLSHSKAGILYEATTDTVIYAKNADMQLPPASMTKVMTAILVLEENPELEGELTVDERAVSSMYCSSMVPLKHLKAGEIISYKDCMRYLLVPSGNEAATAFAFEIGGDMNTFLDMMNEKARELGCENTNFKDPTGISANDHYTTPEDMVRMCRYAMSFDQFREAVSYPDGEVPASNVRDEGFTYETTNFVMFPDDRYESPYARYMTGIKTGWTPAAGYCFSGCMEKDGLVFYSVAMGGEELMYKDGQRIVQGDFLDTIELYTLTDGLRAEGPDTTPEDMAVTSILGAGTFHVKLPDGANILVQDGQTVTAEYDIPSTVFGPVSEGDTVGTVTLKAGDTEKTVDLVAASSRGISPLIIGGAAAIVATAAVIILKMSKRKNNV</sequence>
<feature type="active site" description="Acyl-ester intermediate" evidence="7">
    <location>
        <position position="80"/>
    </location>
</feature>
<evidence type="ECO:0000256" key="4">
    <source>
        <dbReference type="ARBA" id="ARBA00022960"/>
    </source>
</evidence>
<gene>
    <name evidence="13" type="ORF">IAD16_04520</name>
</gene>
<dbReference type="GO" id="GO:0071555">
    <property type="term" value="P:cell wall organization"/>
    <property type="evidence" value="ECO:0007669"/>
    <property type="project" value="UniProtKB-KW"/>
</dbReference>
<evidence type="ECO:0000313" key="14">
    <source>
        <dbReference type="Proteomes" id="UP000824091"/>
    </source>
</evidence>
<keyword evidence="10" id="KW-1133">Transmembrane helix</keyword>
<evidence type="ECO:0000256" key="5">
    <source>
        <dbReference type="ARBA" id="ARBA00022984"/>
    </source>
</evidence>
<feature type="signal peptide" evidence="11">
    <location>
        <begin position="1"/>
        <end position="26"/>
    </location>
</feature>